<comment type="function">
    <text evidence="1 15 17">Specifically methylates guanosine-37 in various tRNAs.</text>
</comment>
<evidence type="ECO:0000256" key="3">
    <source>
        <dbReference type="ARBA" id="ARBA00007630"/>
    </source>
</evidence>
<dbReference type="FunFam" id="3.40.1280.10:FF:000001">
    <property type="entry name" value="tRNA (guanine-N(1)-)-methyltransferase"/>
    <property type="match status" value="1"/>
</dbReference>
<evidence type="ECO:0000256" key="4">
    <source>
        <dbReference type="ARBA" id="ARBA00011738"/>
    </source>
</evidence>
<dbReference type="InterPro" id="IPR002649">
    <property type="entry name" value="tRNA_m1G_MeTrfase_TrmD"/>
</dbReference>
<keyword evidence="7 15" id="KW-0963">Cytoplasm</keyword>
<keyword evidence="11 15" id="KW-0819">tRNA processing</keyword>
<evidence type="ECO:0000256" key="14">
    <source>
        <dbReference type="ARBA" id="ARBA00047783"/>
    </source>
</evidence>
<evidence type="ECO:0000256" key="1">
    <source>
        <dbReference type="ARBA" id="ARBA00002634"/>
    </source>
</evidence>
<evidence type="ECO:0000256" key="17">
    <source>
        <dbReference type="RuleBase" id="RU003464"/>
    </source>
</evidence>
<evidence type="ECO:0000256" key="12">
    <source>
        <dbReference type="ARBA" id="ARBA00029736"/>
    </source>
</evidence>
<sequence length="222" mass="24939">MVISVITLFPQVFHPILESSILDKAQKKGKLKVNLVDLREFGIGKYRQVDDRIYGGGVGMILRIEPIAAAIQKSKISNLKSKIVLLEPAGKKFDQKMARRLTKEKHLVLICGKYEGVDERVRKLADEVISIGDYVLSGGEIAAMAVIDSVARLLPGVLEKEATEHESFSTHTLLEPPQYTRPENFEGMEVPKILLSGDHQEIAKWREKEALKKTKRLRPDLT</sequence>
<dbReference type="InterPro" id="IPR029028">
    <property type="entry name" value="Alpha/beta_knot_MTases"/>
</dbReference>
<evidence type="ECO:0000256" key="10">
    <source>
        <dbReference type="ARBA" id="ARBA00022691"/>
    </source>
</evidence>
<evidence type="ECO:0000256" key="11">
    <source>
        <dbReference type="ARBA" id="ARBA00022694"/>
    </source>
</evidence>
<dbReference type="Pfam" id="PF01746">
    <property type="entry name" value="tRNA_m1G_MT"/>
    <property type="match status" value="1"/>
</dbReference>
<evidence type="ECO:0000256" key="6">
    <source>
        <dbReference type="ARBA" id="ARBA00014679"/>
    </source>
</evidence>
<dbReference type="EC" id="2.1.1.228" evidence="5 15"/>
<dbReference type="InterPro" id="IPR029026">
    <property type="entry name" value="tRNA_m1G_MTases_N"/>
</dbReference>
<dbReference type="NCBIfam" id="NF000648">
    <property type="entry name" value="PRK00026.1"/>
    <property type="match status" value="1"/>
</dbReference>
<dbReference type="Gene3D" id="3.40.1280.10">
    <property type="match status" value="1"/>
</dbReference>
<dbReference type="InterPro" id="IPR023148">
    <property type="entry name" value="tRNA_m1G_MeTrfase_C_sf"/>
</dbReference>
<evidence type="ECO:0000256" key="2">
    <source>
        <dbReference type="ARBA" id="ARBA00004496"/>
    </source>
</evidence>
<gene>
    <name evidence="15" type="primary">trmD</name>
    <name evidence="19" type="ORF">A2890_02310</name>
</gene>
<dbReference type="NCBIfam" id="TIGR00088">
    <property type="entry name" value="trmD"/>
    <property type="match status" value="1"/>
</dbReference>
<dbReference type="PANTHER" id="PTHR46417:SF1">
    <property type="entry name" value="TRNA (GUANINE-N(1)-)-METHYLTRANSFERASE"/>
    <property type="match status" value="1"/>
</dbReference>
<dbReference type="Proteomes" id="UP000176967">
    <property type="component" value="Unassembled WGS sequence"/>
</dbReference>
<comment type="subcellular location">
    <subcellularLocation>
        <location evidence="2 15 17">Cytoplasm</location>
    </subcellularLocation>
</comment>
<evidence type="ECO:0000256" key="13">
    <source>
        <dbReference type="ARBA" id="ARBA00033392"/>
    </source>
</evidence>
<evidence type="ECO:0000256" key="5">
    <source>
        <dbReference type="ARBA" id="ARBA00012807"/>
    </source>
</evidence>
<comment type="caution">
    <text evidence="19">The sequence shown here is derived from an EMBL/GenBank/DDBJ whole genome shotgun (WGS) entry which is preliminary data.</text>
</comment>
<comment type="similarity">
    <text evidence="3 15 17">Belongs to the RNA methyltransferase TrmD family.</text>
</comment>
<evidence type="ECO:0000313" key="20">
    <source>
        <dbReference type="Proteomes" id="UP000176967"/>
    </source>
</evidence>
<evidence type="ECO:0000256" key="7">
    <source>
        <dbReference type="ARBA" id="ARBA00022490"/>
    </source>
</evidence>
<evidence type="ECO:0000259" key="18">
    <source>
        <dbReference type="Pfam" id="PF01746"/>
    </source>
</evidence>
<feature type="domain" description="tRNA methyltransferase TRMD/TRM10-type" evidence="18">
    <location>
        <begin position="1"/>
        <end position="221"/>
    </location>
</feature>
<keyword evidence="9 15" id="KW-0808">Transferase</keyword>
<feature type="binding site" evidence="15 16">
    <location>
        <begin position="131"/>
        <end position="136"/>
    </location>
    <ligand>
        <name>S-adenosyl-L-methionine</name>
        <dbReference type="ChEBI" id="CHEBI:59789"/>
    </ligand>
</feature>
<accession>A0A1F4VVQ6</accession>
<dbReference type="GO" id="GO:0052906">
    <property type="term" value="F:tRNA (guanine(37)-N1)-methyltransferase activity"/>
    <property type="evidence" value="ECO:0007669"/>
    <property type="project" value="UniProtKB-UniRule"/>
</dbReference>
<evidence type="ECO:0000256" key="9">
    <source>
        <dbReference type="ARBA" id="ARBA00022679"/>
    </source>
</evidence>
<proteinExistence type="inferred from homology"/>
<dbReference type="GO" id="GO:0005829">
    <property type="term" value="C:cytosol"/>
    <property type="evidence" value="ECO:0007669"/>
    <property type="project" value="TreeGrafter"/>
</dbReference>
<comment type="subunit">
    <text evidence="4 15 17">Homodimer.</text>
</comment>
<dbReference type="EMBL" id="MEVL01000014">
    <property type="protein sequence ID" value="OGC61274.1"/>
    <property type="molecule type" value="Genomic_DNA"/>
</dbReference>
<dbReference type="InterPro" id="IPR016009">
    <property type="entry name" value="tRNA_MeTrfase_TRMD/TRM10"/>
</dbReference>
<dbReference type="HAMAP" id="MF_00605">
    <property type="entry name" value="TrmD"/>
    <property type="match status" value="1"/>
</dbReference>
<keyword evidence="10 15" id="KW-0949">S-adenosyl-L-methionine</keyword>
<dbReference type="CDD" id="cd18080">
    <property type="entry name" value="TrmD-like"/>
    <property type="match status" value="1"/>
</dbReference>
<dbReference type="STRING" id="1802628.A2890_02310"/>
<evidence type="ECO:0000256" key="15">
    <source>
        <dbReference type="HAMAP-Rule" id="MF_00605"/>
    </source>
</evidence>
<comment type="catalytic activity">
    <reaction evidence="14 15 17">
        <text>guanosine(37) in tRNA + S-adenosyl-L-methionine = N(1)-methylguanosine(37) in tRNA + S-adenosyl-L-homocysteine + H(+)</text>
        <dbReference type="Rhea" id="RHEA:36899"/>
        <dbReference type="Rhea" id="RHEA-COMP:10145"/>
        <dbReference type="Rhea" id="RHEA-COMP:10147"/>
        <dbReference type="ChEBI" id="CHEBI:15378"/>
        <dbReference type="ChEBI" id="CHEBI:57856"/>
        <dbReference type="ChEBI" id="CHEBI:59789"/>
        <dbReference type="ChEBI" id="CHEBI:73542"/>
        <dbReference type="ChEBI" id="CHEBI:74269"/>
        <dbReference type="EC" id="2.1.1.228"/>
    </reaction>
</comment>
<evidence type="ECO:0000256" key="16">
    <source>
        <dbReference type="PIRSR" id="PIRSR000386-1"/>
    </source>
</evidence>
<dbReference type="AlphaFoldDB" id="A0A1F4VVQ6"/>
<protein>
    <recommendedName>
        <fullName evidence="6 15">tRNA (guanine-N(1)-)-methyltransferase</fullName>
        <ecNumber evidence="5 15">2.1.1.228</ecNumber>
    </recommendedName>
    <alternativeName>
        <fullName evidence="12 15">M1G-methyltransferase</fullName>
    </alternativeName>
    <alternativeName>
        <fullName evidence="13 15">tRNA [GM37] methyltransferase</fullName>
    </alternativeName>
</protein>
<dbReference type="PANTHER" id="PTHR46417">
    <property type="entry name" value="TRNA (GUANINE-N(1)-)-METHYLTRANSFERASE"/>
    <property type="match status" value="1"/>
</dbReference>
<organism evidence="19 20">
    <name type="scientific">candidate division WWE3 bacterium RIFCSPLOWO2_01_FULL_53_14</name>
    <dbReference type="NCBI Taxonomy" id="1802628"/>
    <lineage>
        <taxon>Bacteria</taxon>
        <taxon>Katanobacteria</taxon>
    </lineage>
</organism>
<evidence type="ECO:0000256" key="8">
    <source>
        <dbReference type="ARBA" id="ARBA00022603"/>
    </source>
</evidence>
<keyword evidence="8 15" id="KW-0489">Methyltransferase</keyword>
<reference evidence="19 20" key="1">
    <citation type="journal article" date="2016" name="Nat. Commun.">
        <title>Thousands of microbial genomes shed light on interconnected biogeochemical processes in an aquifer system.</title>
        <authorList>
            <person name="Anantharaman K."/>
            <person name="Brown C.T."/>
            <person name="Hug L.A."/>
            <person name="Sharon I."/>
            <person name="Castelle C.J."/>
            <person name="Probst A.J."/>
            <person name="Thomas B.C."/>
            <person name="Singh A."/>
            <person name="Wilkins M.J."/>
            <person name="Karaoz U."/>
            <person name="Brodie E.L."/>
            <person name="Williams K.H."/>
            <person name="Hubbard S.S."/>
            <person name="Banfield J.F."/>
        </authorList>
    </citation>
    <scope>NUCLEOTIDE SEQUENCE [LARGE SCALE GENOMIC DNA]</scope>
</reference>
<dbReference type="Gene3D" id="1.10.1270.20">
    <property type="entry name" value="tRNA(m1g37)methyltransferase, domain 2"/>
    <property type="match status" value="1"/>
</dbReference>
<dbReference type="GO" id="GO:0002939">
    <property type="term" value="P:tRNA N1-guanine methylation"/>
    <property type="evidence" value="ECO:0007669"/>
    <property type="project" value="TreeGrafter"/>
</dbReference>
<dbReference type="SUPFAM" id="SSF75217">
    <property type="entry name" value="alpha/beta knot"/>
    <property type="match status" value="1"/>
</dbReference>
<evidence type="ECO:0000313" key="19">
    <source>
        <dbReference type="EMBL" id="OGC61274.1"/>
    </source>
</evidence>
<dbReference type="PIRSF" id="PIRSF000386">
    <property type="entry name" value="tRNA_mtase"/>
    <property type="match status" value="1"/>
</dbReference>
<name>A0A1F4VVQ6_UNCKA</name>
<feature type="binding site" evidence="15 16">
    <location>
        <position position="112"/>
    </location>
    <ligand>
        <name>S-adenosyl-L-methionine</name>
        <dbReference type="ChEBI" id="CHEBI:59789"/>
    </ligand>
</feature>